<keyword evidence="3" id="KW-1185">Reference proteome</keyword>
<gene>
    <name evidence="2 4 5" type="ORF">SRAE_2000418000</name>
</gene>
<protein>
    <submittedName>
        <fullName evidence="4">Serpentine receptor class gamma</fullName>
    </submittedName>
</protein>
<evidence type="ECO:0000313" key="5">
    <source>
        <dbReference type="WormBase" id="SRAE_2000418000"/>
    </source>
</evidence>
<dbReference type="WBParaSite" id="SRAE_2000418000.1">
    <property type="protein sequence ID" value="SRAE_2000418000.1"/>
    <property type="gene ID" value="WBGene00264409"/>
</dbReference>
<feature type="transmembrane region" description="Helical" evidence="1">
    <location>
        <begin position="52"/>
        <end position="76"/>
    </location>
</feature>
<keyword evidence="1" id="KW-0812">Transmembrane</keyword>
<dbReference type="Proteomes" id="UP000035682">
    <property type="component" value="Unplaced"/>
</dbReference>
<reference evidence="2" key="2">
    <citation type="submission" date="2014-09" db="EMBL/GenBank/DDBJ databases">
        <authorList>
            <person name="Aslett A.Martin."/>
        </authorList>
    </citation>
    <scope>NUCLEOTIDE SEQUENCE</scope>
    <source>
        <strain evidence="2">ED321 Heterogonic</strain>
    </source>
</reference>
<feature type="transmembrane region" description="Helical" evidence="1">
    <location>
        <begin position="15"/>
        <end position="40"/>
    </location>
</feature>
<proteinExistence type="predicted"/>
<keyword evidence="1" id="KW-1133">Transmembrane helix</keyword>
<organism evidence="2">
    <name type="scientific">Strongyloides ratti</name>
    <name type="common">Parasitic roundworm</name>
    <dbReference type="NCBI Taxonomy" id="34506"/>
    <lineage>
        <taxon>Eukaryota</taxon>
        <taxon>Metazoa</taxon>
        <taxon>Ecdysozoa</taxon>
        <taxon>Nematoda</taxon>
        <taxon>Chromadorea</taxon>
        <taxon>Rhabditida</taxon>
        <taxon>Tylenchina</taxon>
        <taxon>Panagrolaimomorpha</taxon>
        <taxon>Strongyloidoidea</taxon>
        <taxon>Strongyloididae</taxon>
        <taxon>Strongyloides</taxon>
    </lineage>
</organism>
<sequence length="147" mass="17242">MGIIRYHRHKIIDTAIIAITISLIFTFLGYFGFRCIYCLYLARKSNAHFLYYLRIFVYICSITTTFYSISYLLFIFEKGFKVTEQGIIGSFYANINVYFSRQILAPTFIYPLVTLGPFIVSIPPVLKVYRRIKLNDDKFLSSVYNVM</sequence>
<dbReference type="WormBase" id="SRAE_2000418000">
    <property type="protein sequence ID" value="SRP06392"/>
    <property type="gene ID" value="WBGene00264409"/>
</dbReference>
<dbReference type="AlphaFoldDB" id="A0A090LIF6"/>
<reference evidence="3" key="1">
    <citation type="submission" date="2014-09" db="EMBL/GenBank/DDBJ databases">
        <authorList>
            <person name="Martin A.A."/>
        </authorList>
    </citation>
    <scope>NUCLEOTIDE SEQUENCE</scope>
    <source>
        <strain evidence="3">ED321</strain>
    </source>
</reference>
<dbReference type="CTD" id="36381902"/>
<dbReference type="RefSeq" id="XP_024508732.1">
    <property type="nucleotide sequence ID" value="XM_024643019.1"/>
</dbReference>
<name>A0A090LIF6_STRRB</name>
<dbReference type="EMBL" id="LN609529">
    <property type="protein sequence ID" value="CEF69532.1"/>
    <property type="molecule type" value="Genomic_DNA"/>
</dbReference>
<keyword evidence="1" id="KW-0472">Membrane</keyword>
<accession>A0A090LIF6</accession>
<evidence type="ECO:0000313" key="4">
    <source>
        <dbReference type="WBParaSite" id="SRAE_2000418000.1"/>
    </source>
</evidence>
<feature type="transmembrane region" description="Helical" evidence="1">
    <location>
        <begin position="108"/>
        <end position="129"/>
    </location>
</feature>
<evidence type="ECO:0000313" key="2">
    <source>
        <dbReference type="EMBL" id="CEF69532.1"/>
    </source>
</evidence>
<reference evidence="4" key="3">
    <citation type="submission" date="2020-12" db="UniProtKB">
        <authorList>
            <consortium name="WormBaseParasite"/>
        </authorList>
    </citation>
    <scope>IDENTIFICATION</scope>
</reference>
<evidence type="ECO:0000313" key="3">
    <source>
        <dbReference type="Proteomes" id="UP000035682"/>
    </source>
</evidence>
<evidence type="ECO:0000256" key="1">
    <source>
        <dbReference type="SAM" id="Phobius"/>
    </source>
</evidence>
<dbReference type="GeneID" id="36381902"/>